<name>A0ABN8NSY3_9CNID</name>
<dbReference type="EMBL" id="CALNXK010000030">
    <property type="protein sequence ID" value="CAH3117228.1"/>
    <property type="molecule type" value="Genomic_DNA"/>
</dbReference>
<sequence>MGFLSYGHEVLHVECVDSQVQSYPYKQIRDTYLAHSAVHNALAGSSHFWNGLLSIFFIEIWGGFTVEGSYEAHIQFHHPYTNVIGLGDSSSWAAFLCRDTYLFIEPLFLQLLYPVVGLKLLAGRWRPKPGFCLLLWCYLLQHNCAHIHVNIFEHIGLPMCDVKKRPKRLY</sequence>
<accession>A0ABN8NSY3</accession>
<comment type="caution">
    <text evidence="1">The sequence shown here is derived from an EMBL/GenBank/DDBJ whole genome shotgun (WGS) entry which is preliminary data.</text>
</comment>
<reference evidence="1 2" key="1">
    <citation type="submission" date="2022-05" db="EMBL/GenBank/DDBJ databases">
        <authorList>
            <consortium name="Genoscope - CEA"/>
            <person name="William W."/>
        </authorList>
    </citation>
    <scope>NUCLEOTIDE SEQUENCE [LARGE SCALE GENOMIC DNA]</scope>
</reference>
<protein>
    <recommendedName>
        <fullName evidence="3">Fatty acid desaturase domain-containing protein</fullName>
    </recommendedName>
</protein>
<proteinExistence type="predicted"/>
<evidence type="ECO:0000313" key="2">
    <source>
        <dbReference type="Proteomes" id="UP001159405"/>
    </source>
</evidence>
<gene>
    <name evidence="1" type="ORF">PLOB_00025652</name>
</gene>
<evidence type="ECO:0000313" key="1">
    <source>
        <dbReference type="EMBL" id="CAH3117228.1"/>
    </source>
</evidence>
<evidence type="ECO:0008006" key="3">
    <source>
        <dbReference type="Google" id="ProtNLM"/>
    </source>
</evidence>
<keyword evidence="2" id="KW-1185">Reference proteome</keyword>
<dbReference type="Proteomes" id="UP001159405">
    <property type="component" value="Unassembled WGS sequence"/>
</dbReference>
<organism evidence="1 2">
    <name type="scientific">Porites lobata</name>
    <dbReference type="NCBI Taxonomy" id="104759"/>
    <lineage>
        <taxon>Eukaryota</taxon>
        <taxon>Metazoa</taxon>
        <taxon>Cnidaria</taxon>
        <taxon>Anthozoa</taxon>
        <taxon>Hexacorallia</taxon>
        <taxon>Scleractinia</taxon>
        <taxon>Fungiina</taxon>
        <taxon>Poritidae</taxon>
        <taxon>Porites</taxon>
    </lineage>
</organism>